<dbReference type="PANTHER" id="PTHR43619">
    <property type="entry name" value="S-ADENOSYL-L-METHIONINE-DEPENDENT METHYLTRANSFERASE YKTD-RELATED"/>
    <property type="match status" value="1"/>
</dbReference>
<evidence type="ECO:0000313" key="4">
    <source>
        <dbReference type="EMBL" id="TDH64846.1"/>
    </source>
</evidence>
<dbReference type="GO" id="GO:0008168">
    <property type="term" value="F:methyltransferase activity"/>
    <property type="evidence" value="ECO:0007669"/>
    <property type="project" value="UniProtKB-KW"/>
</dbReference>
<evidence type="ECO:0008006" key="6">
    <source>
        <dbReference type="Google" id="ProtNLM"/>
    </source>
</evidence>
<dbReference type="OrthoDB" id="203237at2759"/>
<dbReference type="InterPro" id="IPR011610">
    <property type="entry name" value="SAM_mthyl_Trfase_ML2640-like"/>
</dbReference>
<dbReference type="EMBL" id="SHOA02000002">
    <property type="protein sequence ID" value="TDH64846.1"/>
    <property type="molecule type" value="Genomic_DNA"/>
</dbReference>
<comment type="caution">
    <text evidence="4">The sequence shown here is derived from an EMBL/GenBank/DDBJ whole genome shotgun (WGS) entry which is preliminary data.</text>
</comment>
<organism evidence="4 5">
    <name type="scientific">Bremia lactucae</name>
    <name type="common">Lettuce downy mildew</name>
    <dbReference type="NCBI Taxonomy" id="4779"/>
    <lineage>
        <taxon>Eukaryota</taxon>
        <taxon>Sar</taxon>
        <taxon>Stramenopiles</taxon>
        <taxon>Oomycota</taxon>
        <taxon>Peronosporomycetes</taxon>
        <taxon>Peronosporales</taxon>
        <taxon>Peronosporaceae</taxon>
        <taxon>Bremia</taxon>
    </lineage>
</organism>
<keyword evidence="3" id="KW-0808">Transferase</keyword>
<name>A0A976IAV1_BRELC</name>
<protein>
    <recommendedName>
        <fullName evidence="6">S-adenosyl-L-methionine-dependent methyltransferase</fullName>
    </recommendedName>
</protein>
<evidence type="ECO:0000256" key="3">
    <source>
        <dbReference type="ARBA" id="ARBA00022679"/>
    </source>
</evidence>
<keyword evidence="2" id="KW-0489">Methyltransferase</keyword>
<dbReference type="Pfam" id="PF04072">
    <property type="entry name" value="LCM"/>
    <property type="match status" value="1"/>
</dbReference>
<dbReference type="InterPro" id="IPR007213">
    <property type="entry name" value="Ppm1/Ppm2/Tcmp"/>
</dbReference>
<evidence type="ECO:0000256" key="1">
    <source>
        <dbReference type="ARBA" id="ARBA00008138"/>
    </source>
</evidence>
<dbReference type="AlphaFoldDB" id="A0A976IAV1"/>
<gene>
    <name evidence="4" type="ORF">CCR75_007576</name>
</gene>
<evidence type="ECO:0000256" key="2">
    <source>
        <dbReference type="ARBA" id="ARBA00022603"/>
    </source>
</evidence>
<dbReference type="GO" id="GO:0032259">
    <property type="term" value="P:methylation"/>
    <property type="evidence" value="ECO:0007669"/>
    <property type="project" value="UniProtKB-KW"/>
</dbReference>
<evidence type="ECO:0000313" key="5">
    <source>
        <dbReference type="Proteomes" id="UP000294530"/>
    </source>
</evidence>
<dbReference type="NCBIfam" id="TIGR00027">
    <property type="entry name" value="mthyl_TIGR00027"/>
    <property type="match status" value="1"/>
</dbReference>
<dbReference type="InterPro" id="IPR029063">
    <property type="entry name" value="SAM-dependent_MTases_sf"/>
</dbReference>
<sequence length="316" mass="35818">MEQATERAPVVSEPIDALPSSFVSSKMQSEDFAQFMSFMDAYLRAVEDVREDRLIHDFFAEPLTCQVAAQLSPRLHKWKQKHPHPENYVALRGRYLDDALLQRDPSIRQIVLLGAGLDTRAFRLQSLVGCHVFEIDQSAELFKHKQTVLEKLEPTLLADRHDYVVADLNAFNWEEGLLYNGFKPELPTFWVLEGITMYLTQASNIALLKTIDVLSAPGSKVWGDTAGCGIMHEGGLFLFKVVSELYQKELGKQLFQHTEDNVCEGIFNELPWEIELQADLGEPGIHFGREWDPVLTQITQVPVVFQFVLVTKGLAT</sequence>
<proteinExistence type="inferred from homology"/>
<dbReference type="PANTHER" id="PTHR43619:SF2">
    <property type="entry name" value="S-ADENOSYL-L-METHIONINE-DEPENDENT METHYLTRANSFERASES SUPERFAMILY PROTEIN"/>
    <property type="match status" value="1"/>
</dbReference>
<dbReference type="Proteomes" id="UP000294530">
    <property type="component" value="Unassembled WGS sequence"/>
</dbReference>
<comment type="similarity">
    <text evidence="1">Belongs to the UPF0677 family.</text>
</comment>
<dbReference type="GeneID" id="94351305"/>
<dbReference type="SUPFAM" id="SSF53335">
    <property type="entry name" value="S-adenosyl-L-methionine-dependent methyltransferases"/>
    <property type="match status" value="1"/>
</dbReference>
<reference evidence="4 5" key="1">
    <citation type="journal article" date="2021" name="Genome Biol.">
        <title>AFLAP: assembly-free linkage analysis pipeline using k-mers from genome sequencing data.</title>
        <authorList>
            <person name="Fletcher K."/>
            <person name="Zhang L."/>
            <person name="Gil J."/>
            <person name="Han R."/>
            <person name="Cavanaugh K."/>
            <person name="Michelmore R."/>
        </authorList>
    </citation>
    <scope>NUCLEOTIDE SEQUENCE [LARGE SCALE GENOMIC DNA]</scope>
    <source>
        <strain evidence="4 5">SF5</strain>
    </source>
</reference>
<dbReference type="KEGG" id="blac:94351305"/>
<keyword evidence="5" id="KW-1185">Reference proteome</keyword>
<dbReference type="RefSeq" id="XP_067814345.1">
    <property type="nucleotide sequence ID" value="XM_067965634.1"/>
</dbReference>
<accession>A0A976IAV1</accession>
<dbReference type="Gene3D" id="3.40.50.150">
    <property type="entry name" value="Vaccinia Virus protein VP39"/>
    <property type="match status" value="1"/>
</dbReference>